<evidence type="ECO:0000313" key="1">
    <source>
        <dbReference type="EMBL" id="KAJ7761840.1"/>
    </source>
</evidence>
<name>A0AAD7NIV2_9AGAR</name>
<evidence type="ECO:0000313" key="2">
    <source>
        <dbReference type="Proteomes" id="UP001215598"/>
    </source>
</evidence>
<proteinExistence type="predicted"/>
<protein>
    <submittedName>
        <fullName evidence="1">Uncharacterized protein</fullName>
    </submittedName>
</protein>
<accession>A0AAD7NIV2</accession>
<gene>
    <name evidence="1" type="ORF">B0H16DRAFT_1530720</name>
</gene>
<organism evidence="1 2">
    <name type="scientific">Mycena metata</name>
    <dbReference type="NCBI Taxonomy" id="1033252"/>
    <lineage>
        <taxon>Eukaryota</taxon>
        <taxon>Fungi</taxon>
        <taxon>Dikarya</taxon>
        <taxon>Basidiomycota</taxon>
        <taxon>Agaricomycotina</taxon>
        <taxon>Agaricomycetes</taxon>
        <taxon>Agaricomycetidae</taxon>
        <taxon>Agaricales</taxon>
        <taxon>Marasmiineae</taxon>
        <taxon>Mycenaceae</taxon>
        <taxon>Mycena</taxon>
    </lineage>
</organism>
<reference evidence="1" key="1">
    <citation type="submission" date="2023-03" db="EMBL/GenBank/DDBJ databases">
        <title>Massive genome expansion in bonnet fungi (Mycena s.s.) driven by repeated elements and novel gene families across ecological guilds.</title>
        <authorList>
            <consortium name="Lawrence Berkeley National Laboratory"/>
            <person name="Harder C.B."/>
            <person name="Miyauchi S."/>
            <person name="Viragh M."/>
            <person name="Kuo A."/>
            <person name="Thoen E."/>
            <person name="Andreopoulos B."/>
            <person name="Lu D."/>
            <person name="Skrede I."/>
            <person name="Drula E."/>
            <person name="Henrissat B."/>
            <person name="Morin E."/>
            <person name="Kohler A."/>
            <person name="Barry K."/>
            <person name="LaButti K."/>
            <person name="Morin E."/>
            <person name="Salamov A."/>
            <person name="Lipzen A."/>
            <person name="Mereny Z."/>
            <person name="Hegedus B."/>
            <person name="Baldrian P."/>
            <person name="Stursova M."/>
            <person name="Weitz H."/>
            <person name="Taylor A."/>
            <person name="Grigoriev I.V."/>
            <person name="Nagy L.G."/>
            <person name="Martin F."/>
            <person name="Kauserud H."/>
        </authorList>
    </citation>
    <scope>NUCLEOTIDE SEQUENCE</scope>
    <source>
        <strain evidence="1">CBHHK182m</strain>
    </source>
</reference>
<sequence>MGDLRRSSARPSTYGPAGIFRVSAASRRWRWEKLDPRRIHCHSTDPSVPGVRCVPAAPFRCVFPGPIIDHRLPRSRLATIPAATVSSSLSVAADSPFCPFRSRLYLKLSSSHNSSPNRTHVSPPLVHLFLARHPLSIHLAHYDPPWISRRASSASITARIRKITPKRSRIHNLSSPCWEPLDRSASSPCCPIWHR</sequence>
<keyword evidence="2" id="KW-1185">Reference proteome</keyword>
<dbReference type="EMBL" id="JARKIB010000034">
    <property type="protein sequence ID" value="KAJ7761840.1"/>
    <property type="molecule type" value="Genomic_DNA"/>
</dbReference>
<dbReference type="AlphaFoldDB" id="A0AAD7NIV2"/>
<dbReference type="Proteomes" id="UP001215598">
    <property type="component" value="Unassembled WGS sequence"/>
</dbReference>
<comment type="caution">
    <text evidence="1">The sequence shown here is derived from an EMBL/GenBank/DDBJ whole genome shotgun (WGS) entry which is preliminary data.</text>
</comment>